<dbReference type="RefSeq" id="WP_145026331.1">
    <property type="nucleotide sequence ID" value="NZ_CP036271.1"/>
</dbReference>
<sequence>MFYRIHSDGLRMAVDLRHHYAGTGRATCWIIGGGPSLRAMPCDRIQLSPVPKFAVNLCGFGLIRPDIWTAYDPTARFHRSTYLDGSVLKLLPSRRATDLVPGTTHKVGDCPSTLFFERDGQRGFHNFLGDETTREENPGIADWQDSLVQAIDLAWRLGFRRLFLVGCDMHIGPPEKHVRRAGLGGVRYQPEELLRGFYDRCREAGLDPASLEADEPIAPYHFDETKSLAAALQTDFHYYRVVQYLRLSRRAMSLAGLELISATPSSRLNAFFPYRPVDDLLDDIADEIGHPAREATRGQYSKRNEMGAPPGAPMKDFRPHNWGPAPRAATTRANVVGRRSTAQLHREVRLTAAIEDLPEIEVPLQEEG</sequence>
<proteinExistence type="predicted"/>
<dbReference type="InParanoid" id="A0A517S7R7"/>
<name>A0A517S7R7_9PLAN</name>
<dbReference type="EMBL" id="CP036271">
    <property type="protein sequence ID" value="QDT52165.1"/>
    <property type="molecule type" value="Genomic_DNA"/>
</dbReference>
<accession>A0A517S7R7</accession>
<dbReference type="AlphaFoldDB" id="A0A517S7R7"/>
<evidence type="ECO:0000313" key="2">
    <source>
        <dbReference type="EMBL" id="QDT52165.1"/>
    </source>
</evidence>
<dbReference type="KEGG" id="ccos:Pan44_01740"/>
<keyword evidence="3" id="KW-1185">Reference proteome</keyword>
<dbReference type="OrthoDB" id="210114at2"/>
<evidence type="ECO:0000313" key="3">
    <source>
        <dbReference type="Proteomes" id="UP000315700"/>
    </source>
</evidence>
<dbReference type="Proteomes" id="UP000315700">
    <property type="component" value="Chromosome"/>
</dbReference>
<evidence type="ECO:0000256" key="1">
    <source>
        <dbReference type="SAM" id="MobiDB-lite"/>
    </source>
</evidence>
<protein>
    <submittedName>
        <fullName evidence="2">Uncharacterized protein</fullName>
    </submittedName>
</protein>
<reference evidence="2 3" key="1">
    <citation type="submission" date="2019-02" db="EMBL/GenBank/DDBJ databases">
        <title>Deep-cultivation of Planctomycetes and their phenomic and genomic characterization uncovers novel biology.</title>
        <authorList>
            <person name="Wiegand S."/>
            <person name="Jogler M."/>
            <person name="Boedeker C."/>
            <person name="Pinto D."/>
            <person name="Vollmers J."/>
            <person name="Rivas-Marin E."/>
            <person name="Kohn T."/>
            <person name="Peeters S.H."/>
            <person name="Heuer A."/>
            <person name="Rast P."/>
            <person name="Oberbeckmann S."/>
            <person name="Bunk B."/>
            <person name="Jeske O."/>
            <person name="Meyerdierks A."/>
            <person name="Storesund J.E."/>
            <person name="Kallscheuer N."/>
            <person name="Luecker S."/>
            <person name="Lage O.M."/>
            <person name="Pohl T."/>
            <person name="Merkel B.J."/>
            <person name="Hornburger P."/>
            <person name="Mueller R.-W."/>
            <person name="Bruemmer F."/>
            <person name="Labrenz M."/>
            <person name="Spormann A.M."/>
            <person name="Op den Camp H."/>
            <person name="Overmann J."/>
            <person name="Amann R."/>
            <person name="Jetten M.S.M."/>
            <person name="Mascher T."/>
            <person name="Medema M.H."/>
            <person name="Devos D.P."/>
            <person name="Kaster A.-K."/>
            <person name="Ovreas L."/>
            <person name="Rohde M."/>
            <person name="Galperin M.Y."/>
            <person name="Jogler C."/>
        </authorList>
    </citation>
    <scope>NUCLEOTIDE SEQUENCE [LARGE SCALE GENOMIC DNA]</scope>
    <source>
        <strain evidence="2 3">Pan44</strain>
    </source>
</reference>
<organism evidence="2 3">
    <name type="scientific">Caulifigura coniformis</name>
    <dbReference type="NCBI Taxonomy" id="2527983"/>
    <lineage>
        <taxon>Bacteria</taxon>
        <taxon>Pseudomonadati</taxon>
        <taxon>Planctomycetota</taxon>
        <taxon>Planctomycetia</taxon>
        <taxon>Planctomycetales</taxon>
        <taxon>Planctomycetaceae</taxon>
        <taxon>Caulifigura</taxon>
    </lineage>
</organism>
<gene>
    <name evidence="2" type="ORF">Pan44_01740</name>
</gene>
<feature type="region of interest" description="Disordered" evidence="1">
    <location>
        <begin position="292"/>
        <end position="342"/>
    </location>
</feature>